<dbReference type="RefSeq" id="WP_176071344.1">
    <property type="nucleotide sequence ID" value="NZ_JABWMJ010000013.1"/>
</dbReference>
<dbReference type="AlphaFoldDB" id="A0A7Y6NSG6"/>
<reference evidence="2 3" key="1">
    <citation type="submission" date="2020-06" db="EMBL/GenBank/DDBJ databases">
        <title>Schlegella sp. ID0723 isolated from air conditioner.</title>
        <authorList>
            <person name="Kim D.Y."/>
            <person name="Kim D.-U."/>
        </authorList>
    </citation>
    <scope>NUCLEOTIDE SEQUENCE [LARGE SCALE GENOMIC DNA]</scope>
    <source>
        <strain evidence="2 3">ID0723</strain>
    </source>
</reference>
<evidence type="ECO:0000313" key="3">
    <source>
        <dbReference type="Proteomes" id="UP000529637"/>
    </source>
</evidence>
<dbReference type="Proteomes" id="UP000529637">
    <property type="component" value="Unassembled WGS sequence"/>
</dbReference>
<organism evidence="2 3">
    <name type="scientific">Piscinibacter koreensis</name>
    <dbReference type="NCBI Taxonomy" id="2742824"/>
    <lineage>
        <taxon>Bacteria</taxon>
        <taxon>Pseudomonadati</taxon>
        <taxon>Pseudomonadota</taxon>
        <taxon>Betaproteobacteria</taxon>
        <taxon>Burkholderiales</taxon>
        <taxon>Sphaerotilaceae</taxon>
        <taxon>Piscinibacter</taxon>
    </lineage>
</organism>
<dbReference type="EMBL" id="JABWMJ010000013">
    <property type="protein sequence ID" value="NUZ08501.1"/>
    <property type="molecule type" value="Genomic_DNA"/>
</dbReference>
<keyword evidence="3" id="KW-1185">Reference proteome</keyword>
<comment type="caution">
    <text evidence="2">The sequence shown here is derived from an EMBL/GenBank/DDBJ whole genome shotgun (WGS) entry which is preliminary data.</text>
</comment>
<feature type="compositionally biased region" description="Basic and acidic residues" evidence="1">
    <location>
        <begin position="95"/>
        <end position="109"/>
    </location>
</feature>
<evidence type="ECO:0008006" key="4">
    <source>
        <dbReference type="Google" id="ProtNLM"/>
    </source>
</evidence>
<feature type="region of interest" description="Disordered" evidence="1">
    <location>
        <begin position="78"/>
        <end position="115"/>
    </location>
</feature>
<protein>
    <recommendedName>
        <fullName evidence="4">Transposase</fullName>
    </recommendedName>
</protein>
<name>A0A7Y6NSG6_9BURK</name>
<accession>A0A7Y6NSG6</accession>
<evidence type="ECO:0000256" key="1">
    <source>
        <dbReference type="SAM" id="MobiDB-lite"/>
    </source>
</evidence>
<sequence length="115" mass="12676">MDVKSKPRRRHRAQFKAEVISACSEPGACVAAIPRTFDLNDNLVHQSRRGRGASTTAKEPSDPIAGRPMEFVAMSVAGADTERFAESPDCGQAHPRRDPPRQHHGERGLAHRRGR</sequence>
<evidence type="ECO:0000313" key="2">
    <source>
        <dbReference type="EMBL" id="NUZ08501.1"/>
    </source>
</evidence>
<proteinExistence type="predicted"/>
<gene>
    <name evidence="2" type="ORF">HQN59_22390</name>
</gene>